<dbReference type="InterPro" id="IPR037185">
    <property type="entry name" value="EmrE-like"/>
</dbReference>
<keyword evidence="5 6" id="KW-0472">Membrane</keyword>
<dbReference type="EMBL" id="VLKT01000011">
    <property type="protein sequence ID" value="TWI38760.1"/>
    <property type="molecule type" value="Genomic_DNA"/>
</dbReference>
<dbReference type="AlphaFoldDB" id="A0A562P3D9"/>
<keyword evidence="9" id="KW-1185">Reference proteome</keyword>
<feature type="transmembrane region" description="Helical" evidence="6">
    <location>
        <begin position="209"/>
        <end position="225"/>
    </location>
</feature>
<feature type="transmembrane region" description="Helical" evidence="6">
    <location>
        <begin position="148"/>
        <end position="171"/>
    </location>
</feature>
<evidence type="ECO:0000256" key="5">
    <source>
        <dbReference type="ARBA" id="ARBA00023136"/>
    </source>
</evidence>
<feature type="transmembrane region" description="Helical" evidence="6">
    <location>
        <begin position="231"/>
        <end position="249"/>
    </location>
</feature>
<evidence type="ECO:0000256" key="3">
    <source>
        <dbReference type="ARBA" id="ARBA00022692"/>
    </source>
</evidence>
<feature type="transmembrane region" description="Helical" evidence="6">
    <location>
        <begin position="118"/>
        <end position="136"/>
    </location>
</feature>
<proteinExistence type="inferred from homology"/>
<feature type="transmembrane region" description="Helical" evidence="6">
    <location>
        <begin position="177"/>
        <end position="197"/>
    </location>
</feature>
<reference evidence="8 9" key="1">
    <citation type="journal article" date="2015" name="Stand. Genomic Sci.">
        <title>Genomic Encyclopedia of Bacterial and Archaeal Type Strains, Phase III: the genomes of soil and plant-associated and newly described type strains.</title>
        <authorList>
            <person name="Whitman W.B."/>
            <person name="Woyke T."/>
            <person name="Klenk H.P."/>
            <person name="Zhou Y."/>
            <person name="Lilburn T.G."/>
            <person name="Beck B.J."/>
            <person name="De Vos P."/>
            <person name="Vandamme P."/>
            <person name="Eisen J.A."/>
            <person name="Garrity G."/>
            <person name="Hugenholtz P."/>
            <person name="Kyrpides N.C."/>
        </authorList>
    </citation>
    <scope>NUCLEOTIDE SEQUENCE [LARGE SCALE GENOMIC DNA]</scope>
    <source>
        <strain evidence="8 9">CGMCC 1.2546</strain>
    </source>
</reference>
<sequence length="266" mass="28633">MSIFEIAFLETFFGAVILLATRHPNEKWTEFWRTERPLAVHARAISGVVASICAVYALTTIPLMDAYALLFLAPFFVTVMSIFILKEHVGIWRWLAVFAGFVGVLLVVKPGFQTFELGHWAATCAGLATGSSILIMRSVGGAAKKTSVLGTLMVYLLTFNLCAMLVVGITVPSLGQFLTLVCGGVCFGLGQLALLTAARSGNANQIAPMHYSQLAWATAFGLFLFGEHLDLWAIVGVFVIACAGILTVFRESIRGRAARSAPASRP</sequence>
<feature type="transmembrane region" description="Helical" evidence="6">
    <location>
        <begin position="92"/>
        <end position="112"/>
    </location>
</feature>
<dbReference type="SUPFAM" id="SSF103481">
    <property type="entry name" value="Multidrug resistance efflux transporter EmrE"/>
    <property type="match status" value="2"/>
</dbReference>
<dbReference type="GO" id="GO:0016020">
    <property type="term" value="C:membrane"/>
    <property type="evidence" value="ECO:0007669"/>
    <property type="project" value="UniProtKB-SubCell"/>
</dbReference>
<keyword evidence="4 6" id="KW-1133">Transmembrane helix</keyword>
<evidence type="ECO:0000259" key="7">
    <source>
        <dbReference type="Pfam" id="PF00892"/>
    </source>
</evidence>
<evidence type="ECO:0000313" key="8">
    <source>
        <dbReference type="EMBL" id="TWI38760.1"/>
    </source>
</evidence>
<evidence type="ECO:0000256" key="6">
    <source>
        <dbReference type="SAM" id="Phobius"/>
    </source>
</evidence>
<comment type="similarity">
    <text evidence="2">Belongs to the drug/metabolite transporter (DMT) superfamily. 10 TMS drug/metabolite exporter (DME) (TC 2.A.7.3) family.</text>
</comment>
<gene>
    <name evidence="8" type="ORF">IQ26_02181</name>
</gene>
<dbReference type="Proteomes" id="UP000317122">
    <property type="component" value="Unassembled WGS sequence"/>
</dbReference>
<comment type="caution">
    <text evidence="8">The sequence shown here is derived from an EMBL/GenBank/DDBJ whole genome shotgun (WGS) entry which is preliminary data.</text>
</comment>
<organism evidence="8 9">
    <name type="scientific">Mesorhizobium tianshanense</name>
    <dbReference type="NCBI Taxonomy" id="39844"/>
    <lineage>
        <taxon>Bacteria</taxon>
        <taxon>Pseudomonadati</taxon>
        <taxon>Pseudomonadota</taxon>
        <taxon>Alphaproteobacteria</taxon>
        <taxon>Hyphomicrobiales</taxon>
        <taxon>Phyllobacteriaceae</taxon>
        <taxon>Mesorhizobium</taxon>
    </lineage>
</organism>
<evidence type="ECO:0000256" key="2">
    <source>
        <dbReference type="ARBA" id="ARBA00009853"/>
    </source>
</evidence>
<evidence type="ECO:0000256" key="4">
    <source>
        <dbReference type="ARBA" id="ARBA00022989"/>
    </source>
</evidence>
<dbReference type="PANTHER" id="PTHR22911:SF6">
    <property type="entry name" value="SOLUTE CARRIER FAMILY 35 MEMBER G1"/>
    <property type="match status" value="1"/>
</dbReference>
<name>A0A562P3D9_9HYPH</name>
<feature type="domain" description="EamA" evidence="7">
    <location>
        <begin position="2"/>
        <end position="108"/>
    </location>
</feature>
<feature type="transmembrane region" description="Helical" evidence="6">
    <location>
        <begin position="42"/>
        <end position="61"/>
    </location>
</feature>
<protein>
    <submittedName>
        <fullName evidence="8">EamA domain-containing membrane protein RarD</fullName>
    </submittedName>
</protein>
<dbReference type="Gene3D" id="1.10.3730.20">
    <property type="match status" value="1"/>
</dbReference>
<dbReference type="Pfam" id="PF00892">
    <property type="entry name" value="EamA"/>
    <property type="match status" value="1"/>
</dbReference>
<comment type="subcellular location">
    <subcellularLocation>
        <location evidence="1">Membrane</location>
        <topology evidence="1">Multi-pass membrane protein</topology>
    </subcellularLocation>
</comment>
<feature type="transmembrane region" description="Helical" evidence="6">
    <location>
        <begin position="67"/>
        <end position="85"/>
    </location>
</feature>
<evidence type="ECO:0000313" key="9">
    <source>
        <dbReference type="Proteomes" id="UP000317122"/>
    </source>
</evidence>
<evidence type="ECO:0000256" key="1">
    <source>
        <dbReference type="ARBA" id="ARBA00004141"/>
    </source>
</evidence>
<dbReference type="InterPro" id="IPR000620">
    <property type="entry name" value="EamA_dom"/>
</dbReference>
<dbReference type="PANTHER" id="PTHR22911">
    <property type="entry name" value="ACYL-MALONYL CONDENSING ENZYME-RELATED"/>
    <property type="match status" value="1"/>
</dbReference>
<keyword evidence="3 6" id="KW-0812">Transmembrane</keyword>
<accession>A0A562P3D9</accession>